<accession>A0AAE3XTM8</accession>
<gene>
    <name evidence="1" type="ORF">HNQ88_004887</name>
</gene>
<reference evidence="1" key="1">
    <citation type="submission" date="2023-07" db="EMBL/GenBank/DDBJ databases">
        <title>Genomic Encyclopedia of Type Strains, Phase IV (KMG-IV): sequencing the most valuable type-strain genomes for metagenomic binning, comparative biology and taxonomic classification.</title>
        <authorList>
            <person name="Goeker M."/>
        </authorList>
    </citation>
    <scope>NUCLEOTIDE SEQUENCE</scope>
    <source>
        <strain evidence="1">DSM 26174</strain>
    </source>
</reference>
<dbReference type="Proteomes" id="UP001185092">
    <property type="component" value="Unassembled WGS sequence"/>
</dbReference>
<protein>
    <submittedName>
        <fullName evidence="1">Uncharacterized protein</fullName>
    </submittedName>
</protein>
<evidence type="ECO:0000313" key="2">
    <source>
        <dbReference type="Proteomes" id="UP001185092"/>
    </source>
</evidence>
<name>A0AAE3XTM8_9BACT</name>
<evidence type="ECO:0000313" key="1">
    <source>
        <dbReference type="EMBL" id="MDR6241800.1"/>
    </source>
</evidence>
<keyword evidence="2" id="KW-1185">Reference proteome</keyword>
<comment type="caution">
    <text evidence="1">The sequence shown here is derived from an EMBL/GenBank/DDBJ whole genome shotgun (WGS) entry which is preliminary data.</text>
</comment>
<dbReference type="RefSeq" id="WP_309942904.1">
    <property type="nucleotide sequence ID" value="NZ_AP025307.1"/>
</dbReference>
<dbReference type="AlphaFoldDB" id="A0AAE3XTM8"/>
<dbReference type="EMBL" id="JAVDQD010000012">
    <property type="protein sequence ID" value="MDR6241800.1"/>
    <property type="molecule type" value="Genomic_DNA"/>
</dbReference>
<proteinExistence type="predicted"/>
<sequence>MDIDLDTTFNGMMLPPLHEFDLIIENARRTLTPSDVPSNFWTRAKHQTHPVYNERIKRELEFIFDDFNRLNAQEKLARKNEFLEFVNEQKEILGMLTSEGSLKILN</sequence>
<organism evidence="1 2">
    <name type="scientific">Aureibacter tunicatorum</name>
    <dbReference type="NCBI Taxonomy" id="866807"/>
    <lineage>
        <taxon>Bacteria</taxon>
        <taxon>Pseudomonadati</taxon>
        <taxon>Bacteroidota</taxon>
        <taxon>Cytophagia</taxon>
        <taxon>Cytophagales</taxon>
        <taxon>Persicobacteraceae</taxon>
        <taxon>Aureibacter</taxon>
    </lineage>
</organism>